<accession>A3SLG5</accession>
<dbReference type="Gene3D" id="3.40.190.10">
    <property type="entry name" value="Periplasmic binding protein-like II"/>
    <property type="match status" value="2"/>
</dbReference>
<reference evidence="7 8" key="1">
    <citation type="submission" date="2005-12" db="EMBL/GenBank/DDBJ databases">
        <authorList>
            <person name="Moran M.A."/>
            <person name="Ferriera S."/>
            <person name="Johnson J."/>
            <person name="Kravitz S."/>
            <person name="Halpern A."/>
            <person name="Remington K."/>
            <person name="Beeson K."/>
            <person name="Tran B."/>
            <person name="Rogers Y.-H."/>
            <person name="Friedman R."/>
            <person name="Venter J.C."/>
        </authorList>
    </citation>
    <scope>NUCLEOTIDE SEQUENCE [LARGE SCALE GENOMIC DNA]</scope>
    <source>
        <strain evidence="8">ATCC BAA-591 / DSM 15170 / ISM</strain>
    </source>
</reference>
<dbReference type="InterPro" id="IPR006059">
    <property type="entry name" value="SBP"/>
</dbReference>
<dbReference type="SUPFAM" id="SSF53850">
    <property type="entry name" value="Periplasmic binding protein-like II"/>
    <property type="match status" value="1"/>
</dbReference>
<dbReference type="eggNOG" id="COG0687">
    <property type="taxonomic scope" value="Bacteria"/>
</dbReference>
<evidence type="ECO:0000256" key="3">
    <source>
        <dbReference type="ARBA" id="ARBA00022729"/>
    </source>
</evidence>
<feature type="chain" id="PRO_5002659090" description="Putrescine-binding periplasmic protein" evidence="6">
    <location>
        <begin position="34"/>
        <end position="373"/>
    </location>
</feature>
<evidence type="ECO:0000256" key="6">
    <source>
        <dbReference type="SAM" id="SignalP"/>
    </source>
</evidence>
<dbReference type="STRING" id="89187.ISM_07865"/>
<dbReference type="AlphaFoldDB" id="A3SLG5"/>
<comment type="function">
    <text evidence="5">Required for the activity of the bacterial periplasmic transport system of putrescine.</text>
</comment>
<evidence type="ECO:0000256" key="5">
    <source>
        <dbReference type="PIRNR" id="PIRNR019574"/>
    </source>
</evidence>
<name>A3SLG5_ROSNI</name>
<organism evidence="7 8">
    <name type="scientific">Roseovarius nubinhibens (strain ATCC BAA-591 / DSM 15170 / ISM)</name>
    <dbReference type="NCBI Taxonomy" id="89187"/>
    <lineage>
        <taxon>Bacteria</taxon>
        <taxon>Pseudomonadati</taxon>
        <taxon>Pseudomonadota</taxon>
        <taxon>Alphaproteobacteria</taxon>
        <taxon>Rhodobacterales</taxon>
        <taxon>Roseobacteraceae</taxon>
        <taxon>Roseovarius</taxon>
    </lineage>
</organism>
<dbReference type="CDD" id="cd13659">
    <property type="entry name" value="PBP2_PotF"/>
    <property type="match status" value="1"/>
</dbReference>
<dbReference type="Proteomes" id="UP000005954">
    <property type="component" value="Unassembled WGS sequence"/>
</dbReference>
<evidence type="ECO:0000313" key="8">
    <source>
        <dbReference type="Proteomes" id="UP000005954"/>
    </source>
</evidence>
<protein>
    <recommendedName>
        <fullName evidence="5">Putrescine-binding periplasmic protein</fullName>
    </recommendedName>
</protein>
<dbReference type="HOGENOM" id="CLU_026974_1_4_5"/>
<sequence length="373" mass="41379">MADQHAAQRENIMKKLILTSTAAVALGALSAQAEEVRVYNWSDYIDESLIEKFESETGIDLIYDVFDSNELLETKMLAGGSGYDVVVPSGTFLQRQIVAGAFQKLDKDKLPNLEHMWDQIAERTEKYDPGNEYSINYMWGTTGLGVNVGKVKEVLGEDAPMGSLALIFEPENMEKLASCGVHFLDAPVEMIPAALAYIGEDPDSHDPDVIAKTEEILARVRPYVQKFHSSEYINALANGDICVAFGWSGDMLQARDRAAEADNGNEIAYFAPKEGALMWFDQMAIPVDAPNPEGAHKFLNFIMDPENIAAASNYVYYANGNKASQEHLIEDVIGDPAVYPDEETLQNLYTTRPYDSKVQRVVTRLWTKIKSGT</sequence>
<comment type="similarity">
    <text evidence="5">Belongs to the bacterial solute-binding protein PotD/PotF family.</text>
</comment>
<dbReference type="GO" id="GO:0019808">
    <property type="term" value="F:polyamine binding"/>
    <property type="evidence" value="ECO:0007669"/>
    <property type="project" value="InterPro"/>
</dbReference>
<evidence type="ECO:0000256" key="1">
    <source>
        <dbReference type="ARBA" id="ARBA00004418"/>
    </source>
</evidence>
<dbReference type="GO" id="GO:0015846">
    <property type="term" value="P:polyamine transport"/>
    <property type="evidence" value="ECO:0007669"/>
    <property type="project" value="InterPro"/>
</dbReference>
<keyword evidence="3 6" id="KW-0732">Signal</keyword>
<dbReference type="GO" id="GO:0042597">
    <property type="term" value="C:periplasmic space"/>
    <property type="evidence" value="ECO:0007669"/>
    <property type="project" value="UniProtKB-SubCell"/>
</dbReference>
<dbReference type="PANTHER" id="PTHR30222:SF12">
    <property type="entry name" value="NORSPERMIDINE SENSOR"/>
    <property type="match status" value="1"/>
</dbReference>
<keyword evidence="4 5" id="KW-0574">Periplasm</keyword>
<keyword evidence="2 5" id="KW-0813">Transport</keyword>
<keyword evidence="8" id="KW-1185">Reference proteome</keyword>
<evidence type="ECO:0000256" key="4">
    <source>
        <dbReference type="ARBA" id="ARBA00022764"/>
    </source>
</evidence>
<dbReference type="PIRSF" id="PIRSF019574">
    <property type="entry name" value="Periplasmic_polyamine_BP"/>
    <property type="match status" value="1"/>
</dbReference>
<feature type="signal peptide" evidence="6">
    <location>
        <begin position="1"/>
        <end position="33"/>
    </location>
</feature>
<dbReference type="PANTHER" id="PTHR30222">
    <property type="entry name" value="SPERMIDINE/PUTRESCINE-BINDING PERIPLASMIC PROTEIN"/>
    <property type="match status" value="1"/>
</dbReference>
<dbReference type="PRINTS" id="PR00909">
    <property type="entry name" value="SPERMDNBNDNG"/>
</dbReference>
<dbReference type="InterPro" id="IPR001188">
    <property type="entry name" value="Sperm_putr-bd"/>
</dbReference>
<dbReference type="EMBL" id="AALY01000001">
    <property type="protein sequence ID" value="EAP78196.1"/>
    <property type="molecule type" value="Genomic_DNA"/>
</dbReference>
<comment type="caution">
    <text evidence="7">The sequence shown here is derived from an EMBL/GenBank/DDBJ whole genome shotgun (WGS) entry which is preliminary data.</text>
</comment>
<comment type="subcellular location">
    <subcellularLocation>
        <location evidence="1 5">Periplasm</location>
    </subcellularLocation>
</comment>
<gene>
    <name evidence="7" type="ORF">ISM_07865</name>
</gene>
<evidence type="ECO:0000256" key="2">
    <source>
        <dbReference type="ARBA" id="ARBA00022448"/>
    </source>
</evidence>
<dbReference type="Pfam" id="PF13416">
    <property type="entry name" value="SBP_bac_8"/>
    <property type="match status" value="1"/>
</dbReference>
<proteinExistence type="inferred from homology"/>
<evidence type="ECO:0000313" key="7">
    <source>
        <dbReference type="EMBL" id="EAP78196.1"/>
    </source>
</evidence>